<dbReference type="RefSeq" id="WP_188040482.1">
    <property type="nucleotide sequence ID" value="NZ_JACVHF010000010.1"/>
</dbReference>
<feature type="transmembrane region" description="Helical" evidence="1">
    <location>
        <begin position="98"/>
        <end position="115"/>
    </location>
</feature>
<dbReference type="Proteomes" id="UP000617402">
    <property type="component" value="Unassembled WGS sequence"/>
</dbReference>
<evidence type="ECO:0000313" key="3">
    <source>
        <dbReference type="Proteomes" id="UP000617402"/>
    </source>
</evidence>
<comment type="caution">
    <text evidence="2">The sequence shown here is derived from an EMBL/GenBank/DDBJ whole genome shotgun (WGS) entry which is preliminary data.</text>
</comment>
<keyword evidence="1" id="KW-0812">Transmembrane</keyword>
<evidence type="ECO:0000313" key="2">
    <source>
        <dbReference type="EMBL" id="MBC9784999.1"/>
    </source>
</evidence>
<dbReference type="InterPro" id="IPR058534">
    <property type="entry name" value="YjdF"/>
</dbReference>
<feature type="transmembrane region" description="Helical" evidence="1">
    <location>
        <begin position="127"/>
        <end position="150"/>
    </location>
</feature>
<protein>
    <submittedName>
        <fullName evidence="2">DUF2238 domain-containing protein</fullName>
    </submittedName>
</protein>
<dbReference type="EMBL" id="JACVHF010000010">
    <property type="protein sequence ID" value="MBC9784999.1"/>
    <property type="molecule type" value="Genomic_DNA"/>
</dbReference>
<keyword evidence="3" id="KW-1185">Reference proteome</keyword>
<keyword evidence="1" id="KW-0472">Membrane</keyword>
<dbReference type="PIRSF" id="PIRSF020606">
    <property type="entry name" value="UCP020606"/>
    <property type="match status" value="1"/>
</dbReference>
<evidence type="ECO:0000256" key="1">
    <source>
        <dbReference type="SAM" id="Phobius"/>
    </source>
</evidence>
<feature type="transmembrane region" description="Helical" evidence="1">
    <location>
        <begin position="27"/>
        <end position="47"/>
    </location>
</feature>
<dbReference type="InterPro" id="IPR014509">
    <property type="entry name" value="YjdF-like"/>
</dbReference>
<feature type="transmembrane region" description="Helical" evidence="1">
    <location>
        <begin position="54"/>
        <end position="75"/>
    </location>
</feature>
<proteinExistence type="predicted"/>
<reference evidence="2 3" key="1">
    <citation type="submission" date="2020-07" db="EMBL/GenBank/DDBJ databases">
        <title>Draft whole-genome sequence of Heliobacterium chlorum DSM 3682, type strain.</title>
        <authorList>
            <person name="Kyndt J.A."/>
            <person name="Meyer T.E."/>
            <person name="Imhoff J.F."/>
        </authorList>
    </citation>
    <scope>NUCLEOTIDE SEQUENCE [LARGE SCALE GENOMIC DNA]</scope>
    <source>
        <strain evidence="2 3">DSM 3682</strain>
    </source>
</reference>
<feature type="transmembrane region" description="Helical" evidence="1">
    <location>
        <begin position="170"/>
        <end position="191"/>
    </location>
</feature>
<organism evidence="2 3">
    <name type="scientific">Heliobacterium chlorum</name>
    <dbReference type="NCBI Taxonomy" id="2698"/>
    <lineage>
        <taxon>Bacteria</taxon>
        <taxon>Bacillati</taxon>
        <taxon>Bacillota</taxon>
        <taxon>Clostridia</taxon>
        <taxon>Eubacteriales</taxon>
        <taxon>Heliobacteriaceae</taxon>
        <taxon>Heliobacterium</taxon>
    </lineage>
</organism>
<accession>A0ABR7T2J9</accession>
<sequence>MDPWHLGFFVTVVAMFFWSAIKPASYLMWMMEIAPLLAGLVLLVVTYRRLTLTTLCYGLLAVSFIWGAIGGHYGFTHVPFFDWLREHYHLQRNHFDRVGHFIQGATVTMVARELLLRLTPMKAGWLLTGYVLSIGMALSMSYEIFEWAVAALRLPMSVEFVGMQGDFWDAQWDMFLGLVGSVLALVSLSPFQDESLRHRSRL</sequence>
<gene>
    <name evidence="2" type="ORF">H1S01_10810</name>
</gene>
<name>A0ABR7T2J9_HELCL</name>
<dbReference type="Pfam" id="PF09997">
    <property type="entry name" value="DUF2238"/>
    <property type="match status" value="1"/>
</dbReference>
<keyword evidence="1" id="KW-1133">Transmembrane helix</keyword>